<dbReference type="PROSITE" id="PS00108">
    <property type="entry name" value="PROTEIN_KINASE_ST"/>
    <property type="match status" value="1"/>
</dbReference>
<dbReference type="InterPro" id="IPR011009">
    <property type="entry name" value="Kinase-like_dom_sf"/>
</dbReference>
<dbReference type="InterPro" id="IPR050588">
    <property type="entry name" value="WNK_Ser-Thr_kinase"/>
</dbReference>
<evidence type="ECO:0000256" key="4">
    <source>
        <dbReference type="ARBA" id="ARBA00047899"/>
    </source>
</evidence>
<evidence type="ECO:0000259" key="6">
    <source>
        <dbReference type="PROSITE" id="PS50011"/>
    </source>
</evidence>
<comment type="caution">
    <text evidence="7">The sequence shown here is derived from an EMBL/GenBank/DDBJ whole genome shotgun (WGS) entry which is preliminary data.</text>
</comment>
<dbReference type="SUPFAM" id="SSF56112">
    <property type="entry name" value="Protein kinase-like (PK-like)"/>
    <property type="match status" value="1"/>
</dbReference>
<dbReference type="Proteomes" id="UP001054889">
    <property type="component" value="Unassembled WGS sequence"/>
</dbReference>
<evidence type="ECO:0000256" key="3">
    <source>
        <dbReference type="ARBA" id="ARBA00022777"/>
    </source>
</evidence>
<evidence type="ECO:0000313" key="8">
    <source>
        <dbReference type="Proteomes" id="UP001054889"/>
    </source>
</evidence>
<accession>A0AAV5BR35</accession>
<protein>
    <recommendedName>
        <fullName evidence="1">non-specific serine/threonine protein kinase</fullName>
        <ecNumber evidence="1">2.7.11.1</ecNumber>
    </recommendedName>
</protein>
<keyword evidence="3" id="KW-0418">Kinase</keyword>
<keyword evidence="3" id="KW-0808">Transferase</keyword>
<dbReference type="Gene3D" id="1.10.510.10">
    <property type="entry name" value="Transferase(Phosphotransferase) domain 1"/>
    <property type="match status" value="1"/>
</dbReference>
<reference evidence="7" key="1">
    <citation type="journal article" date="2018" name="DNA Res.">
        <title>Multiple hybrid de novo genome assembly of finger millet, an orphan allotetraploid crop.</title>
        <authorList>
            <person name="Hatakeyama M."/>
            <person name="Aluri S."/>
            <person name="Balachadran M.T."/>
            <person name="Sivarajan S.R."/>
            <person name="Patrignani A."/>
            <person name="Gruter S."/>
            <person name="Poveda L."/>
            <person name="Shimizu-Inatsugi R."/>
            <person name="Baeten J."/>
            <person name="Francoijs K.J."/>
            <person name="Nataraja K.N."/>
            <person name="Reddy Y.A.N."/>
            <person name="Phadnis S."/>
            <person name="Ravikumar R.L."/>
            <person name="Schlapbach R."/>
            <person name="Sreeman S.M."/>
            <person name="Shimizu K.K."/>
        </authorList>
    </citation>
    <scope>NUCLEOTIDE SEQUENCE</scope>
</reference>
<dbReference type="EMBL" id="BQKI01000002">
    <property type="protein sequence ID" value="GJM87942.1"/>
    <property type="molecule type" value="Genomic_DNA"/>
</dbReference>
<dbReference type="GO" id="GO:0005524">
    <property type="term" value="F:ATP binding"/>
    <property type="evidence" value="ECO:0007669"/>
    <property type="project" value="InterPro"/>
</dbReference>
<gene>
    <name evidence="7" type="primary">ga03951</name>
    <name evidence="7" type="ORF">PR202_ga03951</name>
</gene>
<evidence type="ECO:0000256" key="2">
    <source>
        <dbReference type="ARBA" id="ARBA00022527"/>
    </source>
</evidence>
<name>A0AAV5BR35_ELECO</name>
<evidence type="ECO:0000256" key="1">
    <source>
        <dbReference type="ARBA" id="ARBA00012513"/>
    </source>
</evidence>
<dbReference type="EC" id="2.7.11.1" evidence="1"/>
<dbReference type="GO" id="GO:0004674">
    <property type="term" value="F:protein serine/threonine kinase activity"/>
    <property type="evidence" value="ECO:0007669"/>
    <property type="project" value="UniProtKB-KW"/>
</dbReference>
<comment type="catalytic activity">
    <reaction evidence="5">
        <text>L-seryl-[protein] + ATP = O-phospho-L-seryl-[protein] + ADP + H(+)</text>
        <dbReference type="Rhea" id="RHEA:17989"/>
        <dbReference type="Rhea" id="RHEA-COMP:9863"/>
        <dbReference type="Rhea" id="RHEA-COMP:11604"/>
        <dbReference type="ChEBI" id="CHEBI:15378"/>
        <dbReference type="ChEBI" id="CHEBI:29999"/>
        <dbReference type="ChEBI" id="CHEBI:30616"/>
        <dbReference type="ChEBI" id="CHEBI:83421"/>
        <dbReference type="ChEBI" id="CHEBI:456216"/>
        <dbReference type="EC" id="2.7.11.1"/>
    </reaction>
</comment>
<dbReference type="InterPro" id="IPR008271">
    <property type="entry name" value="Ser/Thr_kinase_AS"/>
</dbReference>
<dbReference type="SMART" id="SM00220">
    <property type="entry name" value="S_TKc"/>
    <property type="match status" value="1"/>
</dbReference>
<comment type="catalytic activity">
    <reaction evidence="4">
        <text>L-threonyl-[protein] + ATP = O-phospho-L-threonyl-[protein] + ADP + H(+)</text>
        <dbReference type="Rhea" id="RHEA:46608"/>
        <dbReference type="Rhea" id="RHEA-COMP:11060"/>
        <dbReference type="Rhea" id="RHEA-COMP:11605"/>
        <dbReference type="ChEBI" id="CHEBI:15378"/>
        <dbReference type="ChEBI" id="CHEBI:30013"/>
        <dbReference type="ChEBI" id="CHEBI:30616"/>
        <dbReference type="ChEBI" id="CHEBI:61977"/>
        <dbReference type="ChEBI" id="CHEBI:456216"/>
        <dbReference type="EC" id="2.7.11.1"/>
    </reaction>
</comment>
<keyword evidence="8" id="KW-1185">Reference proteome</keyword>
<dbReference type="PROSITE" id="PS50011">
    <property type="entry name" value="PROTEIN_KINASE_DOM"/>
    <property type="match status" value="1"/>
</dbReference>
<dbReference type="Pfam" id="PF00069">
    <property type="entry name" value="Pkinase"/>
    <property type="match status" value="1"/>
</dbReference>
<dbReference type="PANTHER" id="PTHR13902">
    <property type="entry name" value="SERINE/THREONINE-PROTEIN KINASE WNK WITH NO LYSINE -RELATED"/>
    <property type="match status" value="1"/>
</dbReference>
<reference evidence="7" key="2">
    <citation type="submission" date="2021-12" db="EMBL/GenBank/DDBJ databases">
        <title>Resequencing data analysis of finger millet.</title>
        <authorList>
            <person name="Hatakeyama M."/>
            <person name="Aluri S."/>
            <person name="Balachadran M.T."/>
            <person name="Sivarajan S.R."/>
            <person name="Poveda L."/>
            <person name="Shimizu-Inatsugi R."/>
            <person name="Schlapbach R."/>
            <person name="Sreeman S.M."/>
            <person name="Shimizu K.K."/>
        </authorList>
    </citation>
    <scope>NUCLEOTIDE SEQUENCE</scope>
</reference>
<dbReference type="AlphaFoldDB" id="A0AAV5BR35"/>
<dbReference type="InterPro" id="IPR000719">
    <property type="entry name" value="Prot_kinase_dom"/>
</dbReference>
<organism evidence="7 8">
    <name type="scientific">Eleusine coracana subsp. coracana</name>
    <dbReference type="NCBI Taxonomy" id="191504"/>
    <lineage>
        <taxon>Eukaryota</taxon>
        <taxon>Viridiplantae</taxon>
        <taxon>Streptophyta</taxon>
        <taxon>Embryophyta</taxon>
        <taxon>Tracheophyta</taxon>
        <taxon>Spermatophyta</taxon>
        <taxon>Magnoliopsida</taxon>
        <taxon>Liliopsida</taxon>
        <taxon>Poales</taxon>
        <taxon>Poaceae</taxon>
        <taxon>PACMAD clade</taxon>
        <taxon>Chloridoideae</taxon>
        <taxon>Cynodonteae</taxon>
        <taxon>Eleusininae</taxon>
        <taxon>Eleusine</taxon>
    </lineage>
</organism>
<evidence type="ECO:0000256" key="5">
    <source>
        <dbReference type="ARBA" id="ARBA00048679"/>
    </source>
</evidence>
<keyword evidence="2" id="KW-0723">Serine/threonine-protein kinase</keyword>
<evidence type="ECO:0000313" key="7">
    <source>
        <dbReference type="EMBL" id="GJM87942.1"/>
    </source>
</evidence>
<feature type="domain" description="Protein kinase" evidence="6">
    <location>
        <begin position="1"/>
        <end position="157"/>
    </location>
</feature>
<sequence>MGCSKKMEQLNTEIQLLGKLRHKNIVKLFASWVDEDKGIVNIVTEYFTSGNLRQYCKKHKKVDMKAMRRWAIQILTGLEYLHSQKPTIIHRDLKCDNIFINGNHGKVKIGDFGLATFMQQQKTKSIKGSNLYLNLSPFLFLNSFWPFRMDMFDKPCT</sequence>
<proteinExistence type="predicted"/>